<keyword evidence="3" id="KW-0501">Molybdenum cofactor biosynthesis</keyword>
<reference evidence="5 6" key="1">
    <citation type="journal article" date="2014" name="BMC Genomics">
        <title>Comparison of environmental and isolate Sulfobacillus genomes reveals diverse carbon, sulfur, nitrogen, and hydrogen metabolisms.</title>
        <authorList>
            <person name="Justice N.B."/>
            <person name="Norman A."/>
            <person name="Brown C.T."/>
            <person name="Singh A."/>
            <person name="Thomas B.C."/>
            <person name="Banfield J.F."/>
        </authorList>
    </citation>
    <scope>NUCLEOTIDE SEQUENCE [LARGE SCALE GENOMIC DNA]</scope>
    <source>
        <strain evidence="5">AMDSBA1</strain>
    </source>
</reference>
<accession>A0A2T2X1E6</accession>
<dbReference type="GO" id="GO:0006777">
    <property type="term" value="P:Mo-molybdopterin cofactor biosynthetic process"/>
    <property type="evidence" value="ECO:0007669"/>
    <property type="project" value="UniProtKB-KW"/>
</dbReference>
<dbReference type="SUPFAM" id="SSF53218">
    <property type="entry name" value="Molybdenum cofactor biosynthesis proteins"/>
    <property type="match status" value="1"/>
</dbReference>
<dbReference type="PANTHER" id="PTHR43764">
    <property type="entry name" value="MOLYBDENUM COFACTOR BIOSYNTHESIS"/>
    <property type="match status" value="1"/>
</dbReference>
<comment type="caution">
    <text evidence="5">The sequence shown here is derived from an EMBL/GenBank/DDBJ whole genome shotgun (WGS) entry which is preliminary data.</text>
</comment>
<dbReference type="InterPro" id="IPR036425">
    <property type="entry name" value="MoaB/Mog-like_dom_sf"/>
</dbReference>
<dbReference type="UniPathway" id="UPA00344"/>
<organism evidence="5 6">
    <name type="scientific">Sulfobacillus benefaciens</name>
    <dbReference type="NCBI Taxonomy" id="453960"/>
    <lineage>
        <taxon>Bacteria</taxon>
        <taxon>Bacillati</taxon>
        <taxon>Bacillota</taxon>
        <taxon>Clostridia</taxon>
        <taxon>Eubacteriales</taxon>
        <taxon>Clostridiales Family XVII. Incertae Sedis</taxon>
        <taxon>Sulfobacillus</taxon>
    </lineage>
</organism>
<evidence type="ECO:0000256" key="2">
    <source>
        <dbReference type="ARBA" id="ARBA00005046"/>
    </source>
</evidence>
<evidence type="ECO:0000256" key="3">
    <source>
        <dbReference type="ARBA" id="ARBA00023150"/>
    </source>
</evidence>
<evidence type="ECO:0000313" key="5">
    <source>
        <dbReference type="EMBL" id="PSR28311.1"/>
    </source>
</evidence>
<protein>
    <submittedName>
        <fullName evidence="5">Molybdenum cofactor biosynthesis protein</fullName>
    </submittedName>
</protein>
<evidence type="ECO:0000259" key="4">
    <source>
        <dbReference type="SMART" id="SM00852"/>
    </source>
</evidence>
<comment type="function">
    <text evidence="1">May be involved in the biosynthesis of molybdopterin.</text>
</comment>
<dbReference type="NCBIfam" id="TIGR00177">
    <property type="entry name" value="molyb_syn"/>
    <property type="match status" value="1"/>
</dbReference>
<sequence>MWKIAILTSSDQGAAGKREDTSGRFLHESVRTLGTVVDHQVLPDDEDGLAAQLRAWIAQGVDLILTTGGTGLGPRDNMPEATRRVMTREIIGMSEALREESRKHTPLGMLSRNVCAQADDTLIINFPGSLKAVQELLPVVLPVLDHALSLIHGQTEHKNS</sequence>
<dbReference type="InterPro" id="IPR051920">
    <property type="entry name" value="MPT_Adenylyltrnsfr/MoaC-Rel"/>
</dbReference>
<dbReference type="InterPro" id="IPR008284">
    <property type="entry name" value="MoCF_biosynth_CS"/>
</dbReference>
<name>A0A2T2X1E6_9FIRM</name>
<dbReference type="PROSITE" id="PS01078">
    <property type="entry name" value="MOCF_BIOSYNTHESIS_1"/>
    <property type="match status" value="1"/>
</dbReference>
<dbReference type="CDD" id="cd00886">
    <property type="entry name" value="MogA_MoaB"/>
    <property type="match status" value="1"/>
</dbReference>
<dbReference type="Proteomes" id="UP000242699">
    <property type="component" value="Unassembled WGS sequence"/>
</dbReference>
<evidence type="ECO:0000256" key="1">
    <source>
        <dbReference type="ARBA" id="ARBA00003487"/>
    </source>
</evidence>
<comment type="pathway">
    <text evidence="2">Cofactor biosynthesis; molybdopterin biosynthesis.</text>
</comment>
<dbReference type="Pfam" id="PF00994">
    <property type="entry name" value="MoCF_biosynth"/>
    <property type="match status" value="1"/>
</dbReference>
<dbReference type="InterPro" id="IPR001453">
    <property type="entry name" value="MoaB/Mog_dom"/>
</dbReference>
<evidence type="ECO:0000313" key="6">
    <source>
        <dbReference type="Proteomes" id="UP000242699"/>
    </source>
</evidence>
<dbReference type="PANTHER" id="PTHR43764:SF1">
    <property type="entry name" value="MOLYBDOPTERIN MOLYBDOTRANSFERASE"/>
    <property type="match status" value="1"/>
</dbReference>
<proteinExistence type="predicted"/>
<dbReference type="Gene3D" id="3.40.980.10">
    <property type="entry name" value="MoaB/Mog-like domain"/>
    <property type="match status" value="1"/>
</dbReference>
<dbReference type="AlphaFoldDB" id="A0A2T2X1E6"/>
<gene>
    <name evidence="5" type="ORF">C7B43_10025</name>
</gene>
<dbReference type="EMBL" id="PXYT01000020">
    <property type="protein sequence ID" value="PSR28311.1"/>
    <property type="molecule type" value="Genomic_DNA"/>
</dbReference>
<dbReference type="SMART" id="SM00852">
    <property type="entry name" value="MoCF_biosynth"/>
    <property type="match status" value="1"/>
</dbReference>
<feature type="domain" description="MoaB/Mog" evidence="4">
    <location>
        <begin position="5"/>
        <end position="147"/>
    </location>
</feature>